<accession>A0AA39J805</accession>
<keyword evidence="2" id="KW-0812">Transmembrane</keyword>
<dbReference type="EMBL" id="JAUEPT010000046">
    <property type="protein sequence ID" value="KAK0437857.1"/>
    <property type="molecule type" value="Genomic_DNA"/>
</dbReference>
<feature type="region of interest" description="Disordered" evidence="1">
    <location>
        <begin position="220"/>
        <end position="240"/>
    </location>
</feature>
<keyword evidence="2" id="KW-0472">Membrane</keyword>
<dbReference type="Proteomes" id="UP001175226">
    <property type="component" value="Unassembled WGS sequence"/>
</dbReference>
<keyword evidence="2" id="KW-1133">Transmembrane helix</keyword>
<sequence>MPTSTLTDFVSAHAMLLKVALGCLVGPLLVLLSLALWYMTRTSVSRRRIVSDIEVNVKESTSCASDIFPTPIDSLKSYPSFYFGPGAPVSNPNPNPNPLPPPLSLWQAADQIVCPYPRPRSNFSSSESYSLTDNLARPPPAPPLYVDVIVPYNHQVALCGGSNSMAYGYRKPDCVDYARPRARRNTRPAMTIPPLVIVKKGLNMVLSPCRASKLNGISAVPSPPSVKRKETTAHPSTLDSEIPNSILPFVDKDLPPTPLLLVDKAPASPSVGTADSSAPSPDMQQQESTCRHLSGVPKFRSVVPFVDEESFLSRPLLPVSGNAPRTRHLSMEIVKPLSRTAGKENIPPLIIVTSKRTSTPPLSVTKKKKKNPATKTMALCDVTNTKKSWEVFRARGAIRKELGLPCLVRNDGEEILGTILE</sequence>
<protein>
    <submittedName>
        <fullName evidence="3">Uncharacterized protein</fullName>
    </submittedName>
</protein>
<evidence type="ECO:0000313" key="4">
    <source>
        <dbReference type="Proteomes" id="UP001175226"/>
    </source>
</evidence>
<reference evidence="3" key="1">
    <citation type="submission" date="2023-06" db="EMBL/GenBank/DDBJ databases">
        <authorList>
            <consortium name="Lawrence Berkeley National Laboratory"/>
            <person name="Ahrendt S."/>
            <person name="Sahu N."/>
            <person name="Indic B."/>
            <person name="Wong-Bajracharya J."/>
            <person name="Merenyi Z."/>
            <person name="Ke H.-M."/>
            <person name="Monk M."/>
            <person name="Kocsube S."/>
            <person name="Drula E."/>
            <person name="Lipzen A."/>
            <person name="Balint B."/>
            <person name="Henrissat B."/>
            <person name="Andreopoulos B."/>
            <person name="Martin F.M."/>
            <person name="Harder C.B."/>
            <person name="Rigling D."/>
            <person name="Ford K.L."/>
            <person name="Foster G.D."/>
            <person name="Pangilinan J."/>
            <person name="Papanicolaou A."/>
            <person name="Barry K."/>
            <person name="LaButti K."/>
            <person name="Viragh M."/>
            <person name="Koriabine M."/>
            <person name="Yan M."/>
            <person name="Riley R."/>
            <person name="Champramary S."/>
            <person name="Plett K.L."/>
            <person name="Tsai I.J."/>
            <person name="Slot J."/>
            <person name="Sipos G."/>
            <person name="Plett J."/>
            <person name="Nagy L.G."/>
            <person name="Grigoriev I.V."/>
        </authorList>
    </citation>
    <scope>NUCLEOTIDE SEQUENCE</scope>
    <source>
        <strain evidence="3">FPL87.14</strain>
    </source>
</reference>
<gene>
    <name evidence="3" type="ORF">EV421DRAFT_1907057</name>
</gene>
<dbReference type="AlphaFoldDB" id="A0AA39J805"/>
<evidence type="ECO:0000256" key="2">
    <source>
        <dbReference type="SAM" id="Phobius"/>
    </source>
</evidence>
<comment type="caution">
    <text evidence="3">The sequence shown here is derived from an EMBL/GenBank/DDBJ whole genome shotgun (WGS) entry which is preliminary data.</text>
</comment>
<proteinExistence type="predicted"/>
<feature type="region of interest" description="Disordered" evidence="1">
    <location>
        <begin position="264"/>
        <end position="285"/>
    </location>
</feature>
<keyword evidence="4" id="KW-1185">Reference proteome</keyword>
<feature type="transmembrane region" description="Helical" evidence="2">
    <location>
        <begin position="15"/>
        <end position="38"/>
    </location>
</feature>
<feature type="compositionally biased region" description="Polar residues" evidence="1">
    <location>
        <begin position="270"/>
        <end position="285"/>
    </location>
</feature>
<organism evidence="3 4">
    <name type="scientific">Armillaria borealis</name>
    <dbReference type="NCBI Taxonomy" id="47425"/>
    <lineage>
        <taxon>Eukaryota</taxon>
        <taxon>Fungi</taxon>
        <taxon>Dikarya</taxon>
        <taxon>Basidiomycota</taxon>
        <taxon>Agaricomycotina</taxon>
        <taxon>Agaricomycetes</taxon>
        <taxon>Agaricomycetidae</taxon>
        <taxon>Agaricales</taxon>
        <taxon>Marasmiineae</taxon>
        <taxon>Physalacriaceae</taxon>
        <taxon>Armillaria</taxon>
    </lineage>
</organism>
<evidence type="ECO:0000313" key="3">
    <source>
        <dbReference type="EMBL" id="KAK0437857.1"/>
    </source>
</evidence>
<evidence type="ECO:0000256" key="1">
    <source>
        <dbReference type="SAM" id="MobiDB-lite"/>
    </source>
</evidence>
<name>A0AA39J805_9AGAR</name>